<protein>
    <submittedName>
        <fullName evidence="3">Uncharacterized protein</fullName>
    </submittedName>
</protein>
<feature type="chain" id="PRO_5009920041" evidence="2">
    <location>
        <begin position="26"/>
        <end position="716"/>
    </location>
</feature>
<feature type="transmembrane region" description="Helical" evidence="1">
    <location>
        <begin position="518"/>
        <end position="535"/>
    </location>
</feature>
<evidence type="ECO:0000256" key="1">
    <source>
        <dbReference type="SAM" id="Phobius"/>
    </source>
</evidence>
<dbReference type="Proteomes" id="UP000242497">
    <property type="component" value="Unassembled WGS sequence"/>
</dbReference>
<keyword evidence="1" id="KW-0812">Transmembrane</keyword>
<name>A0A1M6PCK6_9FIRM</name>
<dbReference type="STRING" id="1123349.SAMN02744037_01518"/>
<reference evidence="4" key="1">
    <citation type="submission" date="2016-11" db="EMBL/GenBank/DDBJ databases">
        <authorList>
            <person name="Varghese N."/>
            <person name="Submissions S."/>
        </authorList>
    </citation>
    <scope>NUCLEOTIDE SEQUENCE [LARGE SCALE GENOMIC DNA]</scope>
    <source>
        <strain evidence="4">DSM 15518</strain>
    </source>
</reference>
<feature type="signal peptide" evidence="2">
    <location>
        <begin position="1"/>
        <end position="25"/>
    </location>
</feature>
<feature type="transmembrane region" description="Helical" evidence="1">
    <location>
        <begin position="570"/>
        <end position="592"/>
    </location>
</feature>
<feature type="transmembrane region" description="Helical" evidence="1">
    <location>
        <begin position="424"/>
        <end position="442"/>
    </location>
</feature>
<evidence type="ECO:0000313" key="3">
    <source>
        <dbReference type="EMBL" id="SHK05592.1"/>
    </source>
</evidence>
<keyword evidence="1" id="KW-1133">Transmembrane helix</keyword>
<gene>
    <name evidence="3" type="ORF">SAMN02744037_01518</name>
</gene>
<feature type="transmembrane region" description="Helical" evidence="1">
    <location>
        <begin position="367"/>
        <end position="387"/>
    </location>
</feature>
<sequence>MKRKFLVIFLILVTALNFTSNISFSQNKGKVILININRTSINDLKEINSLSKELNKRGYIGLMNIRGSKGTSDIRSYASIGAGTRVYLNNDDINFRTINEENKDIYLRRTGINPKYINNLNINKLKSDNEKGEYGAFLGALGYEIRNNNLSLAVLGNADIDEEKHREICLIGMDENGQIKKGNISDLNIKDSLMPFGVRTDYEKLLDETKKYYENSDLVIVELGDTYRLDLYKENLSQNAYKNIKDKINKNISRYLNEVFKMAQEQDRIYIISPYPQIQDYKNGYRLSPIVIFEGNEKGLLSSSTTRRKGIIGNVDVSADILDYFDVKSKVMVGKKIEKTVEDNNIGFLLGDYEKTVSNSKIRVPVLYTYAVLEMIAWILTVLAVFFRNKIPRNSFKILSSFLKFTMTIPFVLLIAPLFNFKSIISIVICIITTLSLIYYLIHKFVKDDLSKLVILSLLVALGVLIDGATGQNMIKNSLLGYDPIIGARYYGIGNEYMGVLIGSLIFSLVGLLENKKIGKKIVSIILLISIVILGHPKMGANVGGTITAVFSFLYLILRLYDVKIDIKKIILICIAVVCVVSTMAIIDIYFIGSKSHLAGAVQKIISGGPLTIIQIIKRKLEMNLRLIGITIWSKVLILGVVIVGILFYKPFGILKKVCEKYSYLTKGWTAIVLGSIVGFLVNDSGVVAAATSIAYVIIPLLVLITKYVDKLNKQM</sequence>
<keyword evidence="2" id="KW-0732">Signal</keyword>
<dbReference type="RefSeq" id="WP_072888765.1">
    <property type="nucleotide sequence ID" value="NZ_FRAE01000030.1"/>
</dbReference>
<dbReference type="EMBL" id="FRAE01000030">
    <property type="protein sequence ID" value="SHK05592.1"/>
    <property type="molecule type" value="Genomic_DNA"/>
</dbReference>
<feature type="transmembrane region" description="Helical" evidence="1">
    <location>
        <begin position="632"/>
        <end position="652"/>
    </location>
</feature>
<accession>A0A1M6PCK6</accession>
<dbReference type="OrthoDB" id="3199331at2"/>
<evidence type="ECO:0000313" key="4">
    <source>
        <dbReference type="Proteomes" id="UP000242497"/>
    </source>
</evidence>
<dbReference type="AlphaFoldDB" id="A0A1M6PCK6"/>
<feature type="transmembrane region" description="Helical" evidence="1">
    <location>
        <begin position="688"/>
        <end position="709"/>
    </location>
</feature>
<keyword evidence="1" id="KW-0472">Membrane</keyword>
<evidence type="ECO:0000256" key="2">
    <source>
        <dbReference type="SAM" id="SignalP"/>
    </source>
</evidence>
<feature type="transmembrane region" description="Helical" evidence="1">
    <location>
        <begin position="495"/>
        <end position="513"/>
    </location>
</feature>
<keyword evidence="4" id="KW-1185">Reference proteome</keyword>
<feature type="transmembrane region" description="Helical" evidence="1">
    <location>
        <begin position="664"/>
        <end position="682"/>
    </location>
</feature>
<feature type="transmembrane region" description="Helical" evidence="1">
    <location>
        <begin position="399"/>
        <end position="418"/>
    </location>
</feature>
<organism evidence="3 4">
    <name type="scientific">Tepidibacter formicigenes DSM 15518</name>
    <dbReference type="NCBI Taxonomy" id="1123349"/>
    <lineage>
        <taxon>Bacteria</taxon>
        <taxon>Bacillati</taxon>
        <taxon>Bacillota</taxon>
        <taxon>Clostridia</taxon>
        <taxon>Peptostreptococcales</taxon>
        <taxon>Peptostreptococcaceae</taxon>
        <taxon>Tepidibacter</taxon>
    </lineage>
</organism>
<feature type="transmembrane region" description="Helical" evidence="1">
    <location>
        <begin position="454"/>
        <end position="475"/>
    </location>
</feature>
<feature type="transmembrane region" description="Helical" evidence="1">
    <location>
        <begin position="541"/>
        <end position="558"/>
    </location>
</feature>
<proteinExistence type="predicted"/>